<accession>A0A431TVN7</accession>
<dbReference type="Proteomes" id="UP000282184">
    <property type="component" value="Unassembled WGS sequence"/>
</dbReference>
<reference evidence="2 3" key="1">
    <citation type="submission" date="2018-12" db="EMBL/GenBank/DDBJ databases">
        <title>Hymenobacter gummosus sp. nov., isolated from a spring.</title>
        <authorList>
            <person name="Nie L."/>
        </authorList>
    </citation>
    <scope>NUCLEOTIDE SEQUENCE [LARGE SCALE GENOMIC DNA]</scope>
    <source>
        <strain evidence="2 3">KCTC 52166</strain>
    </source>
</reference>
<dbReference type="InterPro" id="IPR029464">
    <property type="entry name" value="HSDR_N"/>
</dbReference>
<evidence type="ECO:0000313" key="2">
    <source>
        <dbReference type="EMBL" id="RTQ45310.1"/>
    </source>
</evidence>
<dbReference type="RefSeq" id="WP_126696123.1">
    <property type="nucleotide sequence ID" value="NZ_RXOF01000021.1"/>
</dbReference>
<evidence type="ECO:0000259" key="1">
    <source>
        <dbReference type="Pfam" id="PF13588"/>
    </source>
</evidence>
<gene>
    <name evidence="2" type="ORF">EJV47_25895</name>
</gene>
<evidence type="ECO:0000313" key="3">
    <source>
        <dbReference type="Proteomes" id="UP000282184"/>
    </source>
</evidence>
<feature type="domain" description="Type I restriction enzyme R protein N-terminal" evidence="1">
    <location>
        <begin position="24"/>
        <end position="140"/>
    </location>
</feature>
<proteinExistence type="predicted"/>
<organism evidence="2 3">
    <name type="scientific">Hymenobacter gummosus</name>
    <dbReference type="NCBI Taxonomy" id="1776032"/>
    <lineage>
        <taxon>Bacteria</taxon>
        <taxon>Pseudomonadati</taxon>
        <taxon>Bacteroidota</taxon>
        <taxon>Cytophagia</taxon>
        <taxon>Cytophagales</taxon>
        <taxon>Hymenobacteraceae</taxon>
        <taxon>Hymenobacter</taxon>
    </lineage>
</organism>
<dbReference type="EMBL" id="RXOF01000021">
    <property type="protein sequence ID" value="RTQ45310.1"/>
    <property type="molecule type" value="Genomic_DNA"/>
</dbReference>
<dbReference type="OrthoDB" id="2830141at2"/>
<name>A0A431TVN7_9BACT</name>
<sequence>MAFRKNGKDCLLCVSRRKLIIVTPEEKVRQQFVLDLVEKFRVPLDMIEVEVPLSHYEKGLKGRVDIVVSVENRSDNMFHPLLIVECKESNVALTDIVFEQARRYDMALEPKVTVVTNGIETVAFQWDDKLEDYVEIEYVPLYEDLITKDYFHPKEASKVEWERPNHLKANKKIYNELLESAIIGEDSTQELYPFLLNMIGLFYDVKDKIPSLNLKNASFDEDCLVRFTTFGNASGG</sequence>
<keyword evidence="3" id="KW-1185">Reference proteome</keyword>
<dbReference type="AlphaFoldDB" id="A0A431TVN7"/>
<protein>
    <submittedName>
        <fullName evidence="2">Type I restriction enzyme HsdR N-terminal domain-containing protein</fullName>
    </submittedName>
</protein>
<dbReference type="Pfam" id="PF13588">
    <property type="entry name" value="HSDR_N_2"/>
    <property type="match status" value="1"/>
</dbReference>
<comment type="caution">
    <text evidence="2">The sequence shown here is derived from an EMBL/GenBank/DDBJ whole genome shotgun (WGS) entry which is preliminary data.</text>
</comment>